<evidence type="ECO:0000313" key="11">
    <source>
        <dbReference type="EMBL" id="SUV15981.1"/>
    </source>
</evidence>
<dbReference type="Gene3D" id="6.10.340.10">
    <property type="match status" value="1"/>
</dbReference>
<evidence type="ECO:0000313" key="12">
    <source>
        <dbReference type="Proteomes" id="UP000238825"/>
    </source>
</evidence>
<dbReference type="AlphaFoldDB" id="A0A2S0K3X9"/>
<dbReference type="PROSITE" id="PS50111">
    <property type="entry name" value="CHEMOTAXIS_TRANSDUC_2"/>
    <property type="match status" value="1"/>
</dbReference>
<evidence type="ECO:0000256" key="6">
    <source>
        <dbReference type="PROSITE-ProRule" id="PRU00284"/>
    </source>
</evidence>
<dbReference type="CDD" id="cd06225">
    <property type="entry name" value="HAMP"/>
    <property type="match status" value="1"/>
</dbReference>
<feature type="transmembrane region" description="Helical" evidence="7">
    <location>
        <begin position="181"/>
        <end position="201"/>
    </location>
</feature>
<dbReference type="GeneID" id="48278128"/>
<dbReference type="GO" id="GO:0004888">
    <property type="term" value="F:transmembrane signaling receptor activity"/>
    <property type="evidence" value="ECO:0007669"/>
    <property type="project" value="InterPro"/>
</dbReference>
<evidence type="ECO:0000256" key="4">
    <source>
        <dbReference type="ARBA" id="ARBA00023224"/>
    </source>
</evidence>
<keyword evidence="3 7" id="KW-0472">Membrane</keyword>
<dbReference type="Proteomes" id="UP000255295">
    <property type="component" value="Unassembled WGS sequence"/>
</dbReference>
<evidence type="ECO:0000313" key="13">
    <source>
        <dbReference type="Proteomes" id="UP000255295"/>
    </source>
</evidence>
<dbReference type="Pfam" id="PF00015">
    <property type="entry name" value="MCPsignal"/>
    <property type="match status" value="1"/>
</dbReference>
<comment type="subcellular location">
    <subcellularLocation>
        <location evidence="1">Cell membrane</location>
    </subcellularLocation>
</comment>
<dbReference type="Pfam" id="PF00672">
    <property type="entry name" value="HAMP"/>
    <property type="match status" value="1"/>
</dbReference>
<dbReference type="SUPFAM" id="SSF58104">
    <property type="entry name" value="Methyl-accepting chemotaxis protein (MCP) signaling domain"/>
    <property type="match status" value="1"/>
</dbReference>
<dbReference type="InterPro" id="IPR003660">
    <property type="entry name" value="HAMP_dom"/>
</dbReference>
<keyword evidence="7" id="KW-1133">Transmembrane helix</keyword>
<keyword evidence="2" id="KW-1003">Cell membrane</keyword>
<feature type="transmembrane region" description="Helical" evidence="7">
    <location>
        <begin position="6"/>
        <end position="26"/>
    </location>
</feature>
<dbReference type="EMBL" id="UFSZ01000001">
    <property type="protein sequence ID" value="SUV15981.1"/>
    <property type="molecule type" value="Genomic_DNA"/>
</dbReference>
<dbReference type="GO" id="GO:0007165">
    <property type="term" value="P:signal transduction"/>
    <property type="evidence" value="ECO:0007669"/>
    <property type="project" value="UniProtKB-KW"/>
</dbReference>
<dbReference type="GO" id="GO:0006935">
    <property type="term" value="P:chemotaxis"/>
    <property type="evidence" value="ECO:0007669"/>
    <property type="project" value="InterPro"/>
</dbReference>
<keyword evidence="4 6" id="KW-0807">Transducer</keyword>
<gene>
    <name evidence="11" type="primary">mcpB_2</name>
    <name evidence="10" type="ORF">LS41612_18135</name>
    <name evidence="11" type="ORF">NCTC10338_01055</name>
</gene>
<name>A0A2S0K3X9_LYSSH</name>
<dbReference type="Gene3D" id="1.10.287.950">
    <property type="entry name" value="Methyl-accepting chemotaxis protein"/>
    <property type="match status" value="1"/>
</dbReference>
<keyword evidence="7" id="KW-0812">Transmembrane</keyword>
<organism evidence="10 12">
    <name type="scientific">Lysinibacillus sphaericus</name>
    <name type="common">Bacillus sphaericus</name>
    <dbReference type="NCBI Taxonomy" id="1421"/>
    <lineage>
        <taxon>Bacteria</taxon>
        <taxon>Bacillati</taxon>
        <taxon>Bacillota</taxon>
        <taxon>Bacilli</taxon>
        <taxon>Bacillales</taxon>
        <taxon>Bacillaceae</taxon>
        <taxon>Lysinibacillus</taxon>
    </lineage>
</organism>
<evidence type="ECO:0000259" key="9">
    <source>
        <dbReference type="PROSITE" id="PS50885"/>
    </source>
</evidence>
<comment type="similarity">
    <text evidence="5">Belongs to the methyl-accepting chemotaxis (MCP) protein family.</text>
</comment>
<dbReference type="Proteomes" id="UP000238825">
    <property type="component" value="Chromosome"/>
</dbReference>
<dbReference type="SMART" id="SM00283">
    <property type="entry name" value="MA"/>
    <property type="match status" value="1"/>
</dbReference>
<dbReference type="InterPro" id="IPR004090">
    <property type="entry name" value="Chemotax_Me-accpt_rcpt"/>
</dbReference>
<evidence type="ECO:0000256" key="5">
    <source>
        <dbReference type="ARBA" id="ARBA00029447"/>
    </source>
</evidence>
<reference evidence="10 12" key="1">
    <citation type="submission" date="2017-03" db="EMBL/GenBank/DDBJ databases">
        <title>The whole genome sequencing and assembly of Lysinibacillus sphaericus DSM 28T strain.</title>
        <authorList>
            <person name="Lee Y.-J."/>
            <person name="Yi H."/>
            <person name="Bahn Y.-S."/>
            <person name="Kim J.F."/>
            <person name="Lee D.-W."/>
        </authorList>
    </citation>
    <scope>NUCLEOTIDE SEQUENCE [LARGE SCALE GENOMIC DNA]</scope>
    <source>
        <strain evidence="10 12">DSM 28</strain>
    </source>
</reference>
<dbReference type="PRINTS" id="PR00260">
    <property type="entry name" value="CHEMTRNSDUCR"/>
</dbReference>
<feature type="domain" description="HAMP" evidence="9">
    <location>
        <begin position="203"/>
        <end position="256"/>
    </location>
</feature>
<proteinExistence type="inferred from homology"/>
<feature type="domain" description="Methyl-accepting transducer" evidence="8">
    <location>
        <begin position="275"/>
        <end position="511"/>
    </location>
</feature>
<evidence type="ECO:0000256" key="1">
    <source>
        <dbReference type="ARBA" id="ARBA00004236"/>
    </source>
</evidence>
<evidence type="ECO:0000313" key="10">
    <source>
        <dbReference type="EMBL" id="AVK98073.1"/>
    </source>
</evidence>
<sequence length="561" mass="60543">MSVGKKLSFGFFSIILILFMSLLILFNQFSNIEKKVEAALEDRVSQVELSDSIQFEMAMQGLFIRAMFIEDTASNKDSLIKHAGLLDEHVAEIAKKADSPEMVEYAKELDTYNDAFNKAADRALALHDEGKLDEALKIVNSDAQQANRGLLEVSNKVVDYQKTQLENITAESKEAVKNSQIISIIAIIIGVALGIFLMLYVHRKVTTPLKSVVAAANNIANGELYHQDITNHSKDEIGQLAIAFNTMKSNLSNLMTHIQNNSEHLTGAAEELTASTEEVSATTEEVSSRIHETAAAAETATIAAKESAAAMDETATGVQRIAEATQQLHHSAIATSETANTGNNIIEEAQQQMNVINDSTQLINTLVQKLSKQSVEISNITEVITAITDQTNLLALNAAIEAARAGEHGKGFAVVADEVRKLAEESKQSANKIVALTQDIQQDTKNVEKAVVDGLHSVNDGVKMIGEAGIAFESIVQAITSMSDQIEDISATSEEISASAEQVAASVAEIAYGASASADNTKIIAEAMKEQAATIQQVNFVATELSEKSLELQNQIHQFKL</sequence>
<dbReference type="EMBL" id="CP019980">
    <property type="protein sequence ID" value="AVK98073.1"/>
    <property type="molecule type" value="Genomic_DNA"/>
</dbReference>
<protein>
    <submittedName>
        <fullName evidence="10">Methyl-accepting chemotaxis protein</fullName>
    </submittedName>
    <submittedName>
        <fullName evidence="11">Methyl-accepting chemotaxis sensory transducer</fullName>
    </submittedName>
</protein>
<evidence type="ECO:0000259" key="8">
    <source>
        <dbReference type="PROSITE" id="PS50111"/>
    </source>
</evidence>
<dbReference type="InterPro" id="IPR024478">
    <property type="entry name" value="HlyB_4HB_MCP"/>
</dbReference>
<evidence type="ECO:0000256" key="2">
    <source>
        <dbReference type="ARBA" id="ARBA00022475"/>
    </source>
</evidence>
<dbReference type="SMART" id="SM00304">
    <property type="entry name" value="HAMP"/>
    <property type="match status" value="1"/>
</dbReference>
<accession>A0A2S0K3X9</accession>
<dbReference type="PANTHER" id="PTHR32089">
    <property type="entry name" value="METHYL-ACCEPTING CHEMOTAXIS PROTEIN MCPB"/>
    <property type="match status" value="1"/>
</dbReference>
<dbReference type="Pfam" id="PF12729">
    <property type="entry name" value="4HB_MCP_1"/>
    <property type="match status" value="1"/>
</dbReference>
<dbReference type="RefSeq" id="WP_024362094.1">
    <property type="nucleotide sequence ID" value="NZ_BJNS01000017.1"/>
</dbReference>
<dbReference type="GO" id="GO:0005886">
    <property type="term" value="C:plasma membrane"/>
    <property type="evidence" value="ECO:0007669"/>
    <property type="project" value="UniProtKB-SubCell"/>
</dbReference>
<dbReference type="PANTHER" id="PTHR32089:SF112">
    <property type="entry name" value="LYSOZYME-LIKE PROTEIN-RELATED"/>
    <property type="match status" value="1"/>
</dbReference>
<reference evidence="11 13" key="2">
    <citation type="submission" date="2018-06" db="EMBL/GenBank/DDBJ databases">
        <authorList>
            <consortium name="Pathogen Informatics"/>
            <person name="Doyle S."/>
        </authorList>
    </citation>
    <scope>NUCLEOTIDE SEQUENCE [LARGE SCALE GENOMIC DNA]</scope>
    <source>
        <strain evidence="11 13">NCTC10338</strain>
    </source>
</reference>
<dbReference type="CDD" id="cd11386">
    <property type="entry name" value="MCP_signal"/>
    <property type="match status" value="1"/>
</dbReference>
<evidence type="ECO:0000256" key="7">
    <source>
        <dbReference type="SAM" id="Phobius"/>
    </source>
</evidence>
<dbReference type="PROSITE" id="PS50885">
    <property type="entry name" value="HAMP"/>
    <property type="match status" value="1"/>
</dbReference>
<evidence type="ECO:0000256" key="3">
    <source>
        <dbReference type="ARBA" id="ARBA00023136"/>
    </source>
</evidence>
<dbReference type="InterPro" id="IPR004089">
    <property type="entry name" value="MCPsignal_dom"/>
</dbReference>